<dbReference type="EMBL" id="CP113520">
    <property type="protein sequence ID" value="WAJ27385.1"/>
    <property type="molecule type" value="Genomic_DNA"/>
</dbReference>
<accession>A0ACD4NKI5</accession>
<keyword evidence="2" id="KW-1185">Reference proteome</keyword>
<protein>
    <submittedName>
        <fullName evidence="1">Uncharacterized protein</fullName>
    </submittedName>
</protein>
<sequence>MSTLRTRLRQIEKRVEAESREGRLIVLQDGEPGDDAMVAFLSAQGMARTKADQVVHFRTIYENRDGSDQPCGPMHLLGVTPLASRF</sequence>
<dbReference type="Proteomes" id="UP001163223">
    <property type="component" value="Chromosome"/>
</dbReference>
<organism evidence="1 2">
    <name type="scientific">Antarcticirhabdus aurantiaca</name>
    <dbReference type="NCBI Taxonomy" id="2606717"/>
    <lineage>
        <taxon>Bacteria</taxon>
        <taxon>Pseudomonadati</taxon>
        <taxon>Pseudomonadota</taxon>
        <taxon>Alphaproteobacteria</taxon>
        <taxon>Hyphomicrobiales</taxon>
        <taxon>Aurantimonadaceae</taxon>
        <taxon>Antarcticirhabdus</taxon>
    </lineage>
</organism>
<evidence type="ECO:0000313" key="1">
    <source>
        <dbReference type="EMBL" id="WAJ27385.1"/>
    </source>
</evidence>
<reference evidence="1" key="1">
    <citation type="submission" date="2022-11" db="EMBL/GenBank/DDBJ databases">
        <title>beta-Carotene-producing bacterium, Jeongeuplla avenae sp. nov., alleviates the salt stress of Arabidopsis seedlings.</title>
        <authorList>
            <person name="Jiang L."/>
            <person name="Lee J."/>
        </authorList>
    </citation>
    <scope>NUCLEOTIDE SEQUENCE</scope>
    <source>
        <strain evidence="1">DY_R2A_6</strain>
    </source>
</reference>
<evidence type="ECO:0000313" key="2">
    <source>
        <dbReference type="Proteomes" id="UP001163223"/>
    </source>
</evidence>
<proteinExistence type="predicted"/>
<gene>
    <name evidence="1" type="ORF">OXU80_21440</name>
</gene>
<name>A0ACD4NKI5_9HYPH</name>